<evidence type="ECO:0000256" key="6">
    <source>
        <dbReference type="ARBA" id="ARBA00023002"/>
    </source>
</evidence>
<dbReference type="InterPro" id="IPR017925">
    <property type="entry name" value="DHFR_CS"/>
</dbReference>
<dbReference type="GO" id="GO:0046654">
    <property type="term" value="P:tetrahydrofolate biosynthetic process"/>
    <property type="evidence" value="ECO:0007669"/>
    <property type="project" value="UniProtKB-UniPathway"/>
</dbReference>
<dbReference type="SUPFAM" id="SSF53597">
    <property type="entry name" value="Dihydrofolate reductase-like"/>
    <property type="match status" value="1"/>
</dbReference>
<evidence type="ECO:0000256" key="7">
    <source>
        <dbReference type="ARBA" id="ARBA00025067"/>
    </source>
</evidence>
<comment type="catalytic activity">
    <reaction evidence="8">
        <text>(6S)-5,6,7,8-tetrahydrofolate + NADP(+) = 7,8-dihydrofolate + NADPH + H(+)</text>
        <dbReference type="Rhea" id="RHEA:15009"/>
        <dbReference type="ChEBI" id="CHEBI:15378"/>
        <dbReference type="ChEBI" id="CHEBI:57451"/>
        <dbReference type="ChEBI" id="CHEBI:57453"/>
        <dbReference type="ChEBI" id="CHEBI:57783"/>
        <dbReference type="ChEBI" id="CHEBI:58349"/>
        <dbReference type="EC" id="1.5.1.3"/>
    </reaction>
</comment>
<dbReference type="PANTHER" id="PTHR48069:SF3">
    <property type="entry name" value="DIHYDROFOLATE REDUCTASE"/>
    <property type="match status" value="1"/>
</dbReference>
<evidence type="ECO:0000256" key="4">
    <source>
        <dbReference type="ARBA" id="ARBA00022563"/>
    </source>
</evidence>
<evidence type="ECO:0000256" key="9">
    <source>
        <dbReference type="RuleBase" id="RU004474"/>
    </source>
</evidence>
<sequence>MSKPSLTMIAARARNGVIGHQNRMPWHLPEDLKHFRQQTMGHVVLLGRKTWESIGRPLPGRRMVVISRQSLTLPEGVELAASLDEAVARHATEDEIMVMGGAQIYEQAWSQADRLLLTEIALDPPGDAWLAAPDPAQWQEVSRENGTSQDGVAYAFIEYRRRQAEA</sequence>
<dbReference type="FunFam" id="3.40.430.10:FF:000001">
    <property type="entry name" value="Dihydrofolate reductase"/>
    <property type="match status" value="1"/>
</dbReference>
<gene>
    <name evidence="11" type="primary">folA</name>
    <name evidence="11" type="ORF">HMPREF0551_1163</name>
</gene>
<feature type="domain" description="DHFR" evidence="10">
    <location>
        <begin position="5"/>
        <end position="161"/>
    </location>
</feature>
<dbReference type="EC" id="1.5.1.3" evidence="3 8"/>
<evidence type="ECO:0000256" key="3">
    <source>
        <dbReference type="ARBA" id="ARBA00012856"/>
    </source>
</evidence>
<evidence type="ECO:0000313" key="12">
    <source>
        <dbReference type="Proteomes" id="UP000011021"/>
    </source>
</evidence>
<dbReference type="EMBL" id="AEQP01000004">
    <property type="protein sequence ID" value="EFV95205.1"/>
    <property type="molecule type" value="Genomic_DNA"/>
</dbReference>
<dbReference type="PROSITE" id="PS00075">
    <property type="entry name" value="DHFR_1"/>
    <property type="match status" value="1"/>
</dbReference>
<dbReference type="Proteomes" id="UP000011021">
    <property type="component" value="Unassembled WGS sequence"/>
</dbReference>
<dbReference type="eggNOG" id="COG0262">
    <property type="taxonomic scope" value="Bacteria"/>
</dbReference>
<dbReference type="RefSeq" id="WP_005673405.1">
    <property type="nucleotide sequence ID" value="NZ_CP146288.1"/>
</dbReference>
<organism evidence="11 12">
    <name type="scientific">Lautropia mirabilis ATCC 51599</name>
    <dbReference type="NCBI Taxonomy" id="887898"/>
    <lineage>
        <taxon>Bacteria</taxon>
        <taxon>Pseudomonadati</taxon>
        <taxon>Pseudomonadota</taxon>
        <taxon>Betaproteobacteria</taxon>
        <taxon>Burkholderiales</taxon>
        <taxon>Burkholderiaceae</taxon>
        <taxon>Lautropia</taxon>
    </lineage>
</organism>
<dbReference type="PROSITE" id="PS51330">
    <property type="entry name" value="DHFR_2"/>
    <property type="match status" value="1"/>
</dbReference>
<proteinExistence type="inferred from homology"/>
<evidence type="ECO:0000256" key="8">
    <source>
        <dbReference type="PIRNR" id="PIRNR000194"/>
    </source>
</evidence>
<dbReference type="PIRSF" id="PIRSF000194">
    <property type="entry name" value="DHFR"/>
    <property type="match status" value="1"/>
</dbReference>
<dbReference type="InterPro" id="IPR024072">
    <property type="entry name" value="DHFR-like_dom_sf"/>
</dbReference>
<dbReference type="PRINTS" id="PR00070">
    <property type="entry name" value="DHFR"/>
</dbReference>
<dbReference type="GO" id="GO:0006730">
    <property type="term" value="P:one-carbon metabolic process"/>
    <property type="evidence" value="ECO:0007669"/>
    <property type="project" value="UniProtKB-KW"/>
</dbReference>
<dbReference type="Gene3D" id="3.40.430.10">
    <property type="entry name" value="Dihydrofolate Reductase, subunit A"/>
    <property type="match status" value="1"/>
</dbReference>
<dbReference type="GO" id="GO:0046655">
    <property type="term" value="P:folic acid metabolic process"/>
    <property type="evidence" value="ECO:0007669"/>
    <property type="project" value="TreeGrafter"/>
</dbReference>
<dbReference type="UniPathway" id="UPA00077">
    <property type="reaction ID" value="UER00158"/>
</dbReference>
<dbReference type="InterPro" id="IPR001796">
    <property type="entry name" value="DHFR_dom"/>
</dbReference>
<keyword evidence="12" id="KW-1185">Reference proteome</keyword>
<comment type="caution">
    <text evidence="11">The sequence shown here is derived from an EMBL/GenBank/DDBJ whole genome shotgun (WGS) entry which is preliminary data.</text>
</comment>
<dbReference type="GO" id="GO:0046452">
    <property type="term" value="P:dihydrofolate metabolic process"/>
    <property type="evidence" value="ECO:0007669"/>
    <property type="project" value="TreeGrafter"/>
</dbReference>
<comment type="pathway">
    <text evidence="1 8">Cofactor biosynthesis; tetrahydrofolate biosynthesis; 5,6,7,8-tetrahydrofolate from 7,8-dihydrofolate: step 1/1.</text>
</comment>
<comment type="function">
    <text evidence="7 8">Key enzyme in folate metabolism. Catalyzes an essential reaction for de novo glycine and purine synthesis, and for DNA precursor synthesis.</text>
</comment>
<accession>E7RWV1</accession>
<dbReference type="CDD" id="cd00209">
    <property type="entry name" value="DHFR"/>
    <property type="match status" value="1"/>
</dbReference>
<dbReference type="InterPro" id="IPR012259">
    <property type="entry name" value="DHFR"/>
</dbReference>
<dbReference type="Pfam" id="PF00186">
    <property type="entry name" value="DHFR_1"/>
    <property type="match status" value="1"/>
</dbReference>
<dbReference type="GO" id="GO:0004146">
    <property type="term" value="F:dihydrofolate reductase activity"/>
    <property type="evidence" value="ECO:0007669"/>
    <property type="project" value="UniProtKB-EC"/>
</dbReference>
<evidence type="ECO:0000256" key="2">
    <source>
        <dbReference type="ARBA" id="ARBA00009539"/>
    </source>
</evidence>
<evidence type="ECO:0000256" key="5">
    <source>
        <dbReference type="ARBA" id="ARBA00022857"/>
    </source>
</evidence>
<dbReference type="HOGENOM" id="CLU_043966_5_1_4"/>
<dbReference type="STRING" id="887898.HMPREF0551_1163"/>
<dbReference type="AlphaFoldDB" id="E7RWV1"/>
<keyword evidence="6 8" id="KW-0560">Oxidoreductase</keyword>
<keyword evidence="5 8" id="KW-0521">NADP</keyword>
<dbReference type="GO" id="GO:0070401">
    <property type="term" value="F:NADP+ binding"/>
    <property type="evidence" value="ECO:0007669"/>
    <property type="project" value="UniProtKB-ARBA"/>
</dbReference>
<evidence type="ECO:0000313" key="11">
    <source>
        <dbReference type="EMBL" id="EFV95205.1"/>
    </source>
</evidence>
<name>E7RWV1_9BURK</name>
<comment type="similarity">
    <text evidence="2 8 9">Belongs to the dihydrofolate reductase family.</text>
</comment>
<dbReference type="GO" id="GO:0005829">
    <property type="term" value="C:cytosol"/>
    <property type="evidence" value="ECO:0007669"/>
    <property type="project" value="TreeGrafter"/>
</dbReference>
<reference evidence="11 12" key="1">
    <citation type="submission" date="2010-12" db="EMBL/GenBank/DDBJ databases">
        <authorList>
            <person name="Muzny D."/>
            <person name="Qin X."/>
            <person name="Deng J."/>
            <person name="Jiang H."/>
            <person name="Liu Y."/>
            <person name="Qu J."/>
            <person name="Song X.-Z."/>
            <person name="Zhang L."/>
            <person name="Thornton R."/>
            <person name="Coyle M."/>
            <person name="Francisco L."/>
            <person name="Jackson L."/>
            <person name="Javaid M."/>
            <person name="Korchina V."/>
            <person name="Kovar C."/>
            <person name="Mata R."/>
            <person name="Mathew T."/>
            <person name="Ngo R."/>
            <person name="Nguyen L."/>
            <person name="Nguyen N."/>
            <person name="Okwuonu G."/>
            <person name="Ongeri F."/>
            <person name="Pham C."/>
            <person name="Simmons D."/>
            <person name="Wilczek-Boney K."/>
            <person name="Hale W."/>
            <person name="Jakkamsetti A."/>
            <person name="Pham P."/>
            <person name="Ruth R."/>
            <person name="San Lucas F."/>
            <person name="Warren J."/>
            <person name="Zhang J."/>
            <person name="Zhao Z."/>
            <person name="Zhou C."/>
            <person name="Zhu D."/>
            <person name="Lee S."/>
            <person name="Bess C."/>
            <person name="Blankenburg K."/>
            <person name="Forbes L."/>
            <person name="Fu Q."/>
            <person name="Gubbala S."/>
            <person name="Hirani K."/>
            <person name="Jayaseelan J.C."/>
            <person name="Lara F."/>
            <person name="Munidasa M."/>
            <person name="Palculict T."/>
            <person name="Patil S."/>
            <person name="Pu L.-L."/>
            <person name="Saada N."/>
            <person name="Tang L."/>
            <person name="Weissenberger G."/>
            <person name="Zhu Y."/>
            <person name="Hemphill L."/>
            <person name="Shang Y."/>
            <person name="Youmans B."/>
            <person name="Ayvaz T."/>
            <person name="Ross M."/>
            <person name="Santibanez J."/>
            <person name="Aqrawi P."/>
            <person name="Gross S."/>
            <person name="Joshi V."/>
            <person name="Fowler G."/>
            <person name="Nazareth L."/>
            <person name="Reid J."/>
            <person name="Worley K."/>
            <person name="Petrosino J."/>
            <person name="Highlander S."/>
            <person name="Gibbs R."/>
        </authorList>
    </citation>
    <scope>NUCLEOTIDE SEQUENCE [LARGE SCALE GENOMIC DNA]</scope>
    <source>
        <strain evidence="11 12">ATCC 51599</strain>
    </source>
</reference>
<dbReference type="PANTHER" id="PTHR48069">
    <property type="entry name" value="DIHYDROFOLATE REDUCTASE"/>
    <property type="match status" value="1"/>
</dbReference>
<keyword evidence="4 8" id="KW-0554">One-carbon metabolism</keyword>
<evidence type="ECO:0000259" key="10">
    <source>
        <dbReference type="PROSITE" id="PS51330"/>
    </source>
</evidence>
<evidence type="ECO:0000256" key="1">
    <source>
        <dbReference type="ARBA" id="ARBA00004903"/>
    </source>
</evidence>
<protein>
    <recommendedName>
        <fullName evidence="3 8">Dihydrofolate reductase</fullName>
        <ecNumber evidence="3 8">1.5.1.3</ecNumber>
    </recommendedName>
</protein>